<organism evidence="1 2">
    <name type="scientific">Streptomyces achromogenes</name>
    <dbReference type="NCBI Taxonomy" id="67255"/>
    <lineage>
        <taxon>Bacteria</taxon>
        <taxon>Bacillati</taxon>
        <taxon>Actinomycetota</taxon>
        <taxon>Actinomycetes</taxon>
        <taxon>Kitasatosporales</taxon>
        <taxon>Streptomycetaceae</taxon>
        <taxon>Streptomyces</taxon>
    </lineage>
</organism>
<proteinExistence type="predicted"/>
<dbReference type="EMBL" id="JAUSYA010000001">
    <property type="protein sequence ID" value="MDQ0688800.1"/>
    <property type="molecule type" value="Genomic_DNA"/>
</dbReference>
<evidence type="ECO:0000313" key="1">
    <source>
        <dbReference type="EMBL" id="MDQ0688800.1"/>
    </source>
</evidence>
<keyword evidence="2" id="KW-1185">Reference proteome</keyword>
<reference evidence="1 2" key="1">
    <citation type="submission" date="2023-07" db="EMBL/GenBank/DDBJ databases">
        <title>Comparative genomics of wheat-associated soil bacteria to identify genetic determinants of phenazine resistance.</title>
        <authorList>
            <person name="Mouncey N."/>
        </authorList>
    </citation>
    <scope>NUCLEOTIDE SEQUENCE [LARGE SCALE GENOMIC DNA]</scope>
    <source>
        <strain evidence="1 2">W4I19-2</strain>
    </source>
</reference>
<name>A0ABU0QG49_STRAH</name>
<protein>
    <submittedName>
        <fullName evidence="1">Uncharacterized protein</fullName>
    </submittedName>
</protein>
<accession>A0ABU0QG49</accession>
<evidence type="ECO:0000313" key="2">
    <source>
        <dbReference type="Proteomes" id="UP001243364"/>
    </source>
</evidence>
<dbReference type="Proteomes" id="UP001243364">
    <property type="component" value="Unassembled WGS sequence"/>
</dbReference>
<gene>
    <name evidence="1" type="ORF">QFZ56_007763</name>
</gene>
<comment type="caution">
    <text evidence="1">The sequence shown here is derived from an EMBL/GenBank/DDBJ whole genome shotgun (WGS) entry which is preliminary data.</text>
</comment>
<sequence>MSLQGEVSDAVKQAYEQNRADYVELNERLQVLQETAAARLTQAGEDLSLHFFPCLLCECHGYSRDPAIPSTGCICNDPAHAHRQI</sequence>